<protein>
    <submittedName>
        <fullName evidence="2">Uncharacterized protein</fullName>
    </submittedName>
</protein>
<keyword evidence="1" id="KW-0472">Membrane</keyword>
<organism evidence="2 3">
    <name type="scientific">Bacillus cereus</name>
    <dbReference type="NCBI Taxonomy" id="1396"/>
    <lineage>
        <taxon>Bacteria</taxon>
        <taxon>Bacillati</taxon>
        <taxon>Bacillota</taxon>
        <taxon>Bacilli</taxon>
        <taxon>Bacillales</taxon>
        <taxon>Bacillaceae</taxon>
        <taxon>Bacillus</taxon>
        <taxon>Bacillus cereus group</taxon>
    </lineage>
</organism>
<dbReference type="Proteomes" id="UP000190641">
    <property type="component" value="Unassembled WGS sequence"/>
</dbReference>
<evidence type="ECO:0000256" key="1">
    <source>
        <dbReference type="SAM" id="Phobius"/>
    </source>
</evidence>
<evidence type="ECO:0000313" key="3">
    <source>
        <dbReference type="Proteomes" id="UP000190641"/>
    </source>
</evidence>
<evidence type="ECO:0000313" key="2">
    <source>
        <dbReference type="EMBL" id="OOR72682.1"/>
    </source>
</evidence>
<dbReference type="EMBL" id="MUAU01000106">
    <property type="protein sequence ID" value="OOR72682.1"/>
    <property type="molecule type" value="Genomic_DNA"/>
</dbReference>
<gene>
    <name evidence="2" type="ORF">BLX06_23515</name>
</gene>
<comment type="caution">
    <text evidence="2">The sequence shown here is derived from an EMBL/GenBank/DDBJ whole genome shotgun (WGS) entry which is preliminary data.</text>
</comment>
<proteinExistence type="predicted"/>
<accession>A0A9X6B626</accession>
<keyword evidence="1" id="KW-1133">Transmembrane helix</keyword>
<dbReference type="AlphaFoldDB" id="A0A9X6B626"/>
<sequence length="70" mass="7601">MSSNLGINPLVPATGFGPVIGFALIDGYPILAIICGICCATIFASMMYRYTKKNTTHMDVESNFPVKNDR</sequence>
<name>A0A9X6B626_BACCE</name>
<dbReference type="RefSeq" id="WP_078187191.1">
    <property type="nucleotide sequence ID" value="NZ_MUAU01000106.1"/>
</dbReference>
<keyword evidence="1" id="KW-0812">Transmembrane</keyword>
<feature type="transmembrane region" description="Helical" evidence="1">
    <location>
        <begin position="20"/>
        <end position="44"/>
    </location>
</feature>
<reference evidence="2 3" key="1">
    <citation type="submission" date="2017-01" db="EMBL/GenBank/DDBJ databases">
        <title>Bacillus cereus isolates.</title>
        <authorList>
            <person name="Beno S.M."/>
        </authorList>
    </citation>
    <scope>NUCLEOTIDE SEQUENCE [LARGE SCALE GENOMIC DNA]</scope>
    <source>
        <strain evidence="2 3">FSL K6-1030</strain>
    </source>
</reference>